<organism evidence="14 15">
    <name type="scientific">Thermomonas aquatica</name>
    <dbReference type="NCBI Taxonomy" id="2202149"/>
    <lineage>
        <taxon>Bacteria</taxon>
        <taxon>Pseudomonadati</taxon>
        <taxon>Pseudomonadota</taxon>
        <taxon>Gammaproteobacteria</taxon>
        <taxon>Lysobacterales</taxon>
        <taxon>Lysobacteraceae</taxon>
        <taxon>Thermomonas</taxon>
    </lineage>
</organism>
<dbReference type="InterPro" id="IPR013856">
    <property type="entry name" value="Peptidase_M4_domain"/>
</dbReference>
<dbReference type="Gene3D" id="1.10.390.10">
    <property type="entry name" value="Neutral Protease Domain 2"/>
    <property type="match status" value="1"/>
</dbReference>
<gene>
    <name evidence="14" type="ORF">FHQ07_08770</name>
</gene>
<keyword evidence="3" id="KW-0479">Metal-binding</keyword>
<feature type="active site" description="Proton donor" evidence="9">
    <location>
        <position position="434"/>
    </location>
</feature>
<dbReference type="EMBL" id="CP040871">
    <property type="protein sequence ID" value="QDA58506.1"/>
    <property type="molecule type" value="Genomic_DNA"/>
</dbReference>
<keyword evidence="7 10" id="KW-0482">Metalloprotease</keyword>
<comment type="cofactor">
    <cofactor evidence="10">
        <name>Zn(2+)</name>
        <dbReference type="ChEBI" id="CHEBI:29105"/>
    </cofactor>
</comment>
<sequence>MSLLSLAIVSGLAMSGSADAAGNQRSAAIARANALVAGPAAAALHRANADSFVARDAVVDADGTEHVRYQRNYNGLPVIGGDFVVQSRNGKVGKISQTLRSAARPSLKPVVTSDQAIVEAGSRFGSHFQGAPSSRLVVYARGASPVLAHEVVFKGIKADQTETEMHYFVDARNGSVLDQWDEVQTAKPGPGGNACSGAVAAVGTGKSLTEGDVVLNTTKCGSTYQMVDMTRGGGATNNMAMKTAGMGSVFSGTTNIWGNNLVSNAQTAAADAHYGVATTWDYYKNVHGRSGIANDGQGAVSRVHYGRNYANASWSDSCFCMTFGDGDNGATILPLVALDIAGHEMSHGVTSRSADLIYSGESGSLNESTSDIFGTMVEYYANNANDPGDYVIGEELYANNANMSKAIRYMFKPTLDNYSQDCYDPATTPTFEVHGGSGIGNHFFYLLAEGAVVPAGFGAGSWANLSPAALVCNGNTAITGIGRAAAQKIWYRALTVYMTSSTNYAGARAATISASTDLYGGASAQTNAVKAAWSAVNVN</sequence>
<keyword evidence="15" id="KW-1185">Reference proteome</keyword>
<evidence type="ECO:0000259" key="12">
    <source>
        <dbReference type="Pfam" id="PF02868"/>
    </source>
</evidence>
<evidence type="ECO:0000256" key="3">
    <source>
        <dbReference type="ARBA" id="ARBA00022723"/>
    </source>
</evidence>
<feature type="chain" id="PRO_5023042373" description="Neutral metalloproteinase" evidence="10">
    <location>
        <begin position="21"/>
        <end position="539"/>
    </location>
</feature>
<feature type="domain" description="FTP" evidence="13">
    <location>
        <begin position="50"/>
        <end position="93"/>
    </location>
</feature>
<keyword evidence="4 10" id="KW-0732">Signal</keyword>
<feature type="active site" evidence="9">
    <location>
        <position position="344"/>
    </location>
</feature>
<dbReference type="Gene3D" id="3.10.170.10">
    <property type="match status" value="1"/>
</dbReference>
<dbReference type="Gene3D" id="3.10.450.490">
    <property type="match status" value="1"/>
</dbReference>
<dbReference type="GO" id="GO:0046872">
    <property type="term" value="F:metal ion binding"/>
    <property type="evidence" value="ECO:0007669"/>
    <property type="project" value="UniProtKB-UniRule"/>
</dbReference>
<protein>
    <recommendedName>
        <fullName evidence="10">Neutral metalloproteinase</fullName>
        <ecNumber evidence="10">3.4.24.-</ecNumber>
    </recommendedName>
</protein>
<dbReference type="InterPro" id="IPR050728">
    <property type="entry name" value="Zinc_Metalloprotease_M4"/>
</dbReference>
<evidence type="ECO:0000256" key="8">
    <source>
        <dbReference type="ARBA" id="ARBA00023145"/>
    </source>
</evidence>
<keyword evidence="10" id="KW-0964">Secreted</keyword>
<accession>A0A5B7ZVC7</accession>
<dbReference type="GO" id="GO:0006508">
    <property type="term" value="P:proteolysis"/>
    <property type="evidence" value="ECO:0007669"/>
    <property type="project" value="UniProtKB-KW"/>
</dbReference>
<evidence type="ECO:0000259" key="11">
    <source>
        <dbReference type="Pfam" id="PF01447"/>
    </source>
</evidence>
<dbReference type="Proteomes" id="UP000308149">
    <property type="component" value="Chromosome"/>
</dbReference>
<name>A0A5B7ZVC7_9GAMM</name>
<evidence type="ECO:0000313" key="15">
    <source>
        <dbReference type="Proteomes" id="UP000308149"/>
    </source>
</evidence>
<evidence type="ECO:0000259" key="13">
    <source>
        <dbReference type="Pfam" id="PF07504"/>
    </source>
</evidence>
<comment type="function">
    <text evidence="10">Extracellular zinc metalloprotease.</text>
</comment>
<comment type="similarity">
    <text evidence="1 10">Belongs to the peptidase M4 family.</text>
</comment>
<dbReference type="InterPro" id="IPR027268">
    <property type="entry name" value="Peptidase_M4/M1_CTD_sf"/>
</dbReference>
<feature type="domain" description="Peptidase M4" evidence="11">
    <location>
        <begin position="203"/>
        <end position="351"/>
    </location>
</feature>
<evidence type="ECO:0000256" key="2">
    <source>
        <dbReference type="ARBA" id="ARBA00022670"/>
    </source>
</evidence>
<keyword evidence="8" id="KW-0865">Zymogen</keyword>
<dbReference type="GO" id="GO:0004222">
    <property type="term" value="F:metalloendopeptidase activity"/>
    <property type="evidence" value="ECO:0007669"/>
    <property type="project" value="UniProtKB-UniRule"/>
</dbReference>
<dbReference type="KEGG" id="thes:FHQ07_08770"/>
<proteinExistence type="inferred from homology"/>
<dbReference type="InterPro" id="IPR023612">
    <property type="entry name" value="Peptidase_M4"/>
</dbReference>
<dbReference type="CDD" id="cd09597">
    <property type="entry name" value="M4_TLP"/>
    <property type="match status" value="1"/>
</dbReference>
<dbReference type="AlphaFoldDB" id="A0A5B7ZVC7"/>
<keyword evidence="5 10" id="KW-0378">Hydrolase</keyword>
<keyword evidence="6 10" id="KW-0862">Zinc</keyword>
<evidence type="ECO:0000313" key="14">
    <source>
        <dbReference type="EMBL" id="QDA58506.1"/>
    </source>
</evidence>
<reference evidence="14 15" key="1">
    <citation type="submission" date="2019-06" db="EMBL/GenBank/DDBJ databases">
        <title>Thermomonas aquatica sp. nov., isolated from an industrial wastewater treatment plant.</title>
        <authorList>
            <person name="Jeon J.H."/>
            <person name="Park D.-S."/>
        </authorList>
    </citation>
    <scope>NUCLEOTIDE SEQUENCE [LARGE SCALE GENOMIC DNA]</scope>
    <source>
        <strain evidence="14 15">SY21</strain>
    </source>
</reference>
<dbReference type="SUPFAM" id="SSF55486">
    <property type="entry name" value="Metalloproteases ('zincins'), catalytic domain"/>
    <property type="match status" value="1"/>
</dbReference>
<evidence type="ECO:0000256" key="6">
    <source>
        <dbReference type="ARBA" id="ARBA00022833"/>
    </source>
</evidence>
<dbReference type="PANTHER" id="PTHR33794">
    <property type="entry name" value="BACILLOLYSIN"/>
    <property type="match status" value="1"/>
</dbReference>
<dbReference type="Pfam" id="PF07504">
    <property type="entry name" value="FTP"/>
    <property type="match status" value="1"/>
</dbReference>
<dbReference type="EC" id="3.4.24.-" evidence="10"/>
<comment type="subcellular location">
    <subcellularLocation>
        <location evidence="10">Secreted</location>
    </subcellularLocation>
</comment>
<evidence type="ECO:0000256" key="7">
    <source>
        <dbReference type="ARBA" id="ARBA00023049"/>
    </source>
</evidence>
<keyword evidence="2 10" id="KW-0645">Protease</keyword>
<dbReference type="Pfam" id="PF02868">
    <property type="entry name" value="Peptidase_M4_C"/>
    <property type="match status" value="1"/>
</dbReference>
<dbReference type="InterPro" id="IPR001570">
    <property type="entry name" value="Peptidase_M4_C_domain"/>
</dbReference>
<dbReference type="PANTHER" id="PTHR33794:SF1">
    <property type="entry name" value="BACILLOLYSIN"/>
    <property type="match status" value="1"/>
</dbReference>
<feature type="signal peptide" evidence="10">
    <location>
        <begin position="1"/>
        <end position="20"/>
    </location>
</feature>
<evidence type="ECO:0000256" key="5">
    <source>
        <dbReference type="ARBA" id="ARBA00022801"/>
    </source>
</evidence>
<dbReference type="GO" id="GO:0005576">
    <property type="term" value="C:extracellular region"/>
    <property type="evidence" value="ECO:0007669"/>
    <property type="project" value="UniProtKB-SubCell"/>
</dbReference>
<evidence type="ECO:0000256" key="10">
    <source>
        <dbReference type="RuleBase" id="RU366073"/>
    </source>
</evidence>
<dbReference type="PRINTS" id="PR00730">
    <property type="entry name" value="THERMOLYSIN"/>
</dbReference>
<feature type="domain" description="Peptidase M4 C-terminal" evidence="12">
    <location>
        <begin position="354"/>
        <end position="538"/>
    </location>
</feature>
<evidence type="ECO:0000256" key="1">
    <source>
        <dbReference type="ARBA" id="ARBA00009388"/>
    </source>
</evidence>
<dbReference type="InterPro" id="IPR011096">
    <property type="entry name" value="FTP_domain"/>
</dbReference>
<dbReference type="Pfam" id="PF01447">
    <property type="entry name" value="Peptidase_M4"/>
    <property type="match status" value="1"/>
</dbReference>
<evidence type="ECO:0000256" key="4">
    <source>
        <dbReference type="ARBA" id="ARBA00022729"/>
    </source>
</evidence>
<dbReference type="Gene3D" id="3.10.450.40">
    <property type="match status" value="1"/>
</dbReference>
<dbReference type="OrthoDB" id="5378341at2"/>
<evidence type="ECO:0000256" key="9">
    <source>
        <dbReference type="PIRSR" id="PIRSR623612-1"/>
    </source>
</evidence>